<sequence>MTSLLSVRDLRTAFNGQTVLDGVDFDLHPGKTLGLVGESGSGKSVTALSVMGLLDRNGKVLPGSSIKLEGQELAGLSERGLREVRGKRMAMIFQEPMSSLNPVYTVGDQVAETVRKHLGLSRRASRERAVELLRMVGISAPERRVTEYPHQLSGGMRQRVMIAIAISADPALLIADEPTTALDVTIQGQILALLKELQERLNMAILMITHDLGVVSQIADDVAVMYAGQIIERTEAQRLVGNPAHPYSRGLLASVPRLGMDRNVPLPSIPGSVPSPADWPAGCRFADRCEFATPQCREKPPLLIERWPGHEVACDHPLVDGVPTPEPAREVVS</sequence>
<dbReference type="SUPFAM" id="SSF52540">
    <property type="entry name" value="P-loop containing nucleoside triphosphate hydrolases"/>
    <property type="match status" value="1"/>
</dbReference>
<keyword evidence="3" id="KW-0813">Transport</keyword>
<gene>
    <name evidence="9" type="ORF">LR394_06820</name>
</gene>
<keyword evidence="4" id="KW-1003">Cell membrane</keyword>
<evidence type="ECO:0000256" key="6">
    <source>
        <dbReference type="ARBA" id="ARBA00022840"/>
    </source>
</evidence>
<evidence type="ECO:0000256" key="1">
    <source>
        <dbReference type="ARBA" id="ARBA00004202"/>
    </source>
</evidence>
<dbReference type="PROSITE" id="PS50893">
    <property type="entry name" value="ABC_TRANSPORTER_2"/>
    <property type="match status" value="1"/>
</dbReference>
<evidence type="ECO:0000259" key="8">
    <source>
        <dbReference type="PROSITE" id="PS50893"/>
    </source>
</evidence>
<dbReference type="RefSeq" id="WP_231439623.1">
    <property type="nucleotide sequence ID" value="NZ_JAJOMB010000003.1"/>
</dbReference>
<dbReference type="PANTHER" id="PTHR43297">
    <property type="entry name" value="OLIGOPEPTIDE TRANSPORT ATP-BINDING PROTEIN APPD"/>
    <property type="match status" value="1"/>
</dbReference>
<reference evidence="9" key="1">
    <citation type="submission" date="2021-11" db="EMBL/GenBank/DDBJ databases">
        <title>Streptomyces corallinus and Kineosporia corallina sp. nov., two new coral-derived marine actinobacteria.</title>
        <authorList>
            <person name="Buangrab K."/>
            <person name="Sutthacheep M."/>
            <person name="Yeemin T."/>
            <person name="Harunari E."/>
            <person name="Igarashi Y."/>
            <person name="Sripreechasak P."/>
            <person name="Kanchanasin P."/>
            <person name="Tanasupawat S."/>
            <person name="Phongsopitanun W."/>
        </authorList>
    </citation>
    <scope>NUCLEOTIDE SEQUENCE</scope>
    <source>
        <strain evidence="9">JCM 31032</strain>
    </source>
</reference>
<name>A0A9X1SSR7_9ACTN</name>
<dbReference type="GO" id="GO:0005886">
    <property type="term" value="C:plasma membrane"/>
    <property type="evidence" value="ECO:0007669"/>
    <property type="project" value="UniProtKB-SubCell"/>
</dbReference>
<dbReference type="InterPro" id="IPR017871">
    <property type="entry name" value="ABC_transporter-like_CS"/>
</dbReference>
<evidence type="ECO:0000313" key="10">
    <source>
        <dbReference type="Proteomes" id="UP001138997"/>
    </source>
</evidence>
<evidence type="ECO:0000256" key="3">
    <source>
        <dbReference type="ARBA" id="ARBA00022448"/>
    </source>
</evidence>
<keyword evidence="6 9" id="KW-0067">ATP-binding</keyword>
<dbReference type="GO" id="GO:0005524">
    <property type="term" value="F:ATP binding"/>
    <property type="evidence" value="ECO:0007669"/>
    <property type="project" value="UniProtKB-KW"/>
</dbReference>
<evidence type="ECO:0000313" key="9">
    <source>
        <dbReference type="EMBL" id="MCD5310601.1"/>
    </source>
</evidence>
<dbReference type="CDD" id="cd03257">
    <property type="entry name" value="ABC_NikE_OppD_transporters"/>
    <property type="match status" value="1"/>
</dbReference>
<dbReference type="InterPro" id="IPR027417">
    <property type="entry name" value="P-loop_NTPase"/>
</dbReference>
<dbReference type="GO" id="GO:0016887">
    <property type="term" value="F:ATP hydrolysis activity"/>
    <property type="evidence" value="ECO:0007669"/>
    <property type="project" value="InterPro"/>
</dbReference>
<comment type="caution">
    <text evidence="9">The sequence shown here is derived from an EMBL/GenBank/DDBJ whole genome shotgun (WGS) entry which is preliminary data.</text>
</comment>
<organism evidence="9 10">
    <name type="scientific">Kineosporia babensis</name>
    <dbReference type="NCBI Taxonomy" id="499548"/>
    <lineage>
        <taxon>Bacteria</taxon>
        <taxon>Bacillati</taxon>
        <taxon>Actinomycetota</taxon>
        <taxon>Actinomycetes</taxon>
        <taxon>Kineosporiales</taxon>
        <taxon>Kineosporiaceae</taxon>
        <taxon>Kineosporia</taxon>
    </lineage>
</organism>
<dbReference type="Pfam" id="PF08352">
    <property type="entry name" value="oligo_HPY"/>
    <property type="match status" value="1"/>
</dbReference>
<dbReference type="AlphaFoldDB" id="A0A9X1SSR7"/>
<dbReference type="PROSITE" id="PS00211">
    <property type="entry name" value="ABC_TRANSPORTER_1"/>
    <property type="match status" value="1"/>
</dbReference>
<feature type="domain" description="ABC transporter" evidence="8">
    <location>
        <begin position="5"/>
        <end position="252"/>
    </location>
</feature>
<dbReference type="Proteomes" id="UP001138997">
    <property type="component" value="Unassembled WGS sequence"/>
</dbReference>
<keyword evidence="10" id="KW-1185">Reference proteome</keyword>
<dbReference type="PANTHER" id="PTHR43297:SF2">
    <property type="entry name" value="DIPEPTIDE TRANSPORT ATP-BINDING PROTEIN DPPD"/>
    <property type="match status" value="1"/>
</dbReference>
<evidence type="ECO:0000256" key="5">
    <source>
        <dbReference type="ARBA" id="ARBA00022741"/>
    </source>
</evidence>
<dbReference type="SMART" id="SM00382">
    <property type="entry name" value="AAA"/>
    <property type="match status" value="1"/>
</dbReference>
<dbReference type="EMBL" id="JAJOMB010000003">
    <property type="protein sequence ID" value="MCD5310601.1"/>
    <property type="molecule type" value="Genomic_DNA"/>
</dbReference>
<evidence type="ECO:0000256" key="2">
    <source>
        <dbReference type="ARBA" id="ARBA00005417"/>
    </source>
</evidence>
<comment type="subcellular location">
    <subcellularLocation>
        <location evidence="1">Cell membrane</location>
        <topology evidence="1">Peripheral membrane protein</topology>
    </subcellularLocation>
</comment>
<evidence type="ECO:0000256" key="7">
    <source>
        <dbReference type="ARBA" id="ARBA00023136"/>
    </source>
</evidence>
<keyword evidence="7" id="KW-0472">Membrane</keyword>
<evidence type="ECO:0000256" key="4">
    <source>
        <dbReference type="ARBA" id="ARBA00022475"/>
    </source>
</evidence>
<proteinExistence type="inferred from homology"/>
<protein>
    <submittedName>
        <fullName evidence="9">ABC transporter ATP-binding protein</fullName>
    </submittedName>
</protein>
<dbReference type="FunFam" id="3.40.50.300:FF:000016">
    <property type="entry name" value="Oligopeptide ABC transporter ATP-binding component"/>
    <property type="match status" value="1"/>
</dbReference>
<dbReference type="InterPro" id="IPR003439">
    <property type="entry name" value="ABC_transporter-like_ATP-bd"/>
</dbReference>
<dbReference type="InterPro" id="IPR003593">
    <property type="entry name" value="AAA+_ATPase"/>
</dbReference>
<keyword evidence="5" id="KW-0547">Nucleotide-binding</keyword>
<dbReference type="InterPro" id="IPR050388">
    <property type="entry name" value="ABC_Ni/Peptide_Import"/>
</dbReference>
<dbReference type="GO" id="GO:0015833">
    <property type="term" value="P:peptide transport"/>
    <property type="evidence" value="ECO:0007669"/>
    <property type="project" value="InterPro"/>
</dbReference>
<dbReference type="Pfam" id="PF00005">
    <property type="entry name" value="ABC_tran"/>
    <property type="match status" value="1"/>
</dbReference>
<dbReference type="Gene3D" id="3.40.50.300">
    <property type="entry name" value="P-loop containing nucleotide triphosphate hydrolases"/>
    <property type="match status" value="1"/>
</dbReference>
<dbReference type="InterPro" id="IPR013563">
    <property type="entry name" value="Oligopep_ABC_C"/>
</dbReference>
<dbReference type="NCBIfam" id="TIGR01727">
    <property type="entry name" value="oligo_HPY"/>
    <property type="match status" value="1"/>
</dbReference>
<accession>A0A9X1SSR7</accession>
<comment type="similarity">
    <text evidence="2">Belongs to the ABC transporter superfamily.</text>
</comment>